<dbReference type="InterPro" id="IPR033985">
    <property type="entry name" value="SusD-like_N"/>
</dbReference>
<dbReference type="Pfam" id="PF14322">
    <property type="entry name" value="SusD-like_3"/>
    <property type="match status" value="1"/>
</dbReference>
<evidence type="ECO:0000256" key="4">
    <source>
        <dbReference type="ARBA" id="ARBA00023136"/>
    </source>
</evidence>
<dbReference type="STRING" id="1484053.SAMN05444274_102304"/>
<dbReference type="Proteomes" id="UP000184164">
    <property type="component" value="Unassembled WGS sequence"/>
</dbReference>
<evidence type="ECO:0000256" key="1">
    <source>
        <dbReference type="ARBA" id="ARBA00004442"/>
    </source>
</evidence>
<dbReference type="OrthoDB" id="5694214at2"/>
<dbReference type="InterPro" id="IPR012944">
    <property type="entry name" value="SusD_RagB_dom"/>
</dbReference>
<evidence type="ECO:0000256" key="5">
    <source>
        <dbReference type="ARBA" id="ARBA00023237"/>
    </source>
</evidence>
<evidence type="ECO:0000313" key="9">
    <source>
        <dbReference type="Proteomes" id="UP000184164"/>
    </source>
</evidence>
<sequence>MKKMGKYTRGILLIFVVLLGVSSCKDFLNPEQEINITEDKLFDDWYEYRSIEMGLYGLQQKLVEQLVILGELRGDLLTITENADADMIEIYNFNVSKENKYASPTNFFKLISACNNFIKVLEREYPEVTNSASPVTNYDRLYGEALCMRAWAYFNAVRIYGKVPFIYESLTTIEEVESFLASTTPYVDSVDIRFSRDGYYNDTIFNNPITLEKQYYDKELIIDYFTNELVAKVKAVGVNHAIDNNDNTWEVSIWNTHAMNALLGQMYLTQGDLVNAAGYFQKITNLVTDNFRYQLDNSFSGGNWQNIFVNIDNREHIFTLWFNKANFQQNSFQMMFDSREPNKYMLKPTRAAVLKWETIWDNYTLIENTAIPSRTRIDVRGTPGDFSRGYGVSYAYTVNGQAVSPALIQSMLYLKAEDDFRTAELLTADADTVVWKYSFYKNIFDQDADFIVYRAAGIHLWLAEVYVWWAFDRGNTVSTFTTRALDIVNNGAHYNIQTNRDQLGVRGRVGFGGNVDGIKVGNINYIHDPFSNKVTDYIDLTGDLVGKQLYLEEQILDERARELAFEGERFYDLMRVARRRNDPSFLAEKVSSKFQEGKREEIYTLLLDENNWYINYFD</sequence>
<name>A0A1M4W3C4_9BACT</name>
<evidence type="ECO:0000259" key="7">
    <source>
        <dbReference type="Pfam" id="PF14322"/>
    </source>
</evidence>
<dbReference type="Gene3D" id="1.25.40.390">
    <property type="match status" value="2"/>
</dbReference>
<reference evidence="8 9" key="1">
    <citation type="submission" date="2016-11" db="EMBL/GenBank/DDBJ databases">
        <authorList>
            <person name="Jaros S."/>
            <person name="Januszkiewicz K."/>
            <person name="Wedrychowicz H."/>
        </authorList>
    </citation>
    <scope>NUCLEOTIDE SEQUENCE [LARGE SCALE GENOMIC DNA]</scope>
    <source>
        <strain evidence="8 9">DSM 26910</strain>
    </source>
</reference>
<keyword evidence="5" id="KW-0998">Cell outer membrane</keyword>
<evidence type="ECO:0000259" key="6">
    <source>
        <dbReference type="Pfam" id="PF07980"/>
    </source>
</evidence>
<evidence type="ECO:0000256" key="3">
    <source>
        <dbReference type="ARBA" id="ARBA00022729"/>
    </source>
</evidence>
<accession>A0A1M4W3C4</accession>
<feature type="domain" description="RagB/SusD" evidence="6">
    <location>
        <begin position="448"/>
        <end position="603"/>
    </location>
</feature>
<keyword evidence="3" id="KW-0732">Signal</keyword>
<evidence type="ECO:0000313" key="8">
    <source>
        <dbReference type="EMBL" id="SHE75738.1"/>
    </source>
</evidence>
<proteinExistence type="inferred from homology"/>
<keyword evidence="9" id="KW-1185">Reference proteome</keyword>
<dbReference type="GO" id="GO:0009279">
    <property type="term" value="C:cell outer membrane"/>
    <property type="evidence" value="ECO:0007669"/>
    <property type="project" value="UniProtKB-SubCell"/>
</dbReference>
<dbReference type="PROSITE" id="PS51257">
    <property type="entry name" value="PROKAR_LIPOPROTEIN"/>
    <property type="match status" value="1"/>
</dbReference>
<evidence type="ECO:0000256" key="2">
    <source>
        <dbReference type="ARBA" id="ARBA00006275"/>
    </source>
</evidence>
<dbReference type="InterPro" id="IPR011990">
    <property type="entry name" value="TPR-like_helical_dom_sf"/>
</dbReference>
<organism evidence="8 9">
    <name type="scientific">Mariniphaga anaerophila</name>
    <dbReference type="NCBI Taxonomy" id="1484053"/>
    <lineage>
        <taxon>Bacteria</taxon>
        <taxon>Pseudomonadati</taxon>
        <taxon>Bacteroidota</taxon>
        <taxon>Bacteroidia</taxon>
        <taxon>Marinilabiliales</taxon>
        <taxon>Prolixibacteraceae</taxon>
        <taxon>Mariniphaga</taxon>
    </lineage>
</organism>
<gene>
    <name evidence="8" type="ORF">SAMN05444274_102304</name>
</gene>
<dbReference type="AlphaFoldDB" id="A0A1M4W3C4"/>
<protein>
    <submittedName>
        <fullName evidence="8">Starch-binding associating with outer membrane</fullName>
    </submittedName>
</protein>
<dbReference type="Pfam" id="PF07980">
    <property type="entry name" value="SusD_RagB"/>
    <property type="match status" value="1"/>
</dbReference>
<comment type="similarity">
    <text evidence="2">Belongs to the SusD family.</text>
</comment>
<keyword evidence="4" id="KW-0472">Membrane</keyword>
<dbReference type="EMBL" id="FQUM01000002">
    <property type="protein sequence ID" value="SHE75738.1"/>
    <property type="molecule type" value="Genomic_DNA"/>
</dbReference>
<comment type="subcellular location">
    <subcellularLocation>
        <location evidence="1">Cell outer membrane</location>
    </subcellularLocation>
</comment>
<feature type="domain" description="SusD-like N-terminal" evidence="7">
    <location>
        <begin position="85"/>
        <end position="171"/>
    </location>
</feature>
<dbReference type="SUPFAM" id="SSF48452">
    <property type="entry name" value="TPR-like"/>
    <property type="match status" value="1"/>
</dbReference>